<name>A0AC61PLX5_9FIRM</name>
<accession>A0AC61PLX5</accession>
<comment type="caution">
    <text evidence="1">The sequence shown here is derived from an EMBL/GenBank/DDBJ whole genome shotgun (WGS) entry which is preliminary data.</text>
</comment>
<organism evidence="1 2">
    <name type="scientific">Aristaeella lactis</name>
    <dbReference type="NCBI Taxonomy" id="3046383"/>
    <lineage>
        <taxon>Bacteria</taxon>
        <taxon>Bacillati</taxon>
        <taxon>Bacillota</taxon>
        <taxon>Clostridia</taxon>
        <taxon>Eubacteriales</taxon>
        <taxon>Aristaeellaceae</taxon>
        <taxon>Aristaeella</taxon>
    </lineage>
</organism>
<proteinExistence type="predicted"/>
<dbReference type="Proteomes" id="UP000192328">
    <property type="component" value="Unassembled WGS sequence"/>
</dbReference>
<evidence type="ECO:0000313" key="2">
    <source>
        <dbReference type="Proteomes" id="UP000192328"/>
    </source>
</evidence>
<dbReference type="EMBL" id="FWXZ01000003">
    <property type="protein sequence ID" value="SMC65390.1"/>
    <property type="molecule type" value="Genomic_DNA"/>
</dbReference>
<reference evidence="1" key="1">
    <citation type="submission" date="2017-04" db="EMBL/GenBank/DDBJ databases">
        <authorList>
            <person name="Varghese N."/>
            <person name="Submissions S."/>
        </authorList>
    </citation>
    <scope>NUCLEOTIDE SEQUENCE</scope>
    <source>
        <strain evidence="1">WTE2008</strain>
    </source>
</reference>
<evidence type="ECO:0000313" key="1">
    <source>
        <dbReference type="EMBL" id="SMC65390.1"/>
    </source>
</evidence>
<gene>
    <name evidence="1" type="ORF">SAMN06297397_1790</name>
</gene>
<sequence>MPPVFLIRKRHILYKLAVSGAVSPESARTLDDAGVLNPNAFIFFTDMLARKGFICRTADGRYYLPEKK</sequence>
<protein>
    <submittedName>
        <fullName evidence="1">Uncharacterized protein</fullName>
    </submittedName>
</protein>
<keyword evidence="2" id="KW-1185">Reference proteome</keyword>